<reference evidence="1" key="1">
    <citation type="submission" date="2020-10" db="EMBL/GenBank/DDBJ databases">
        <title>Catharus ustulatus (Swainson's thrush) genome, bCatUst1, primary haplotype v2.</title>
        <authorList>
            <person name="Delmore K."/>
            <person name="Vafadar M."/>
            <person name="Formenti G."/>
            <person name="Chow W."/>
            <person name="Pelan S."/>
            <person name="Howe K."/>
            <person name="Rhie A."/>
            <person name="Mountcastle J."/>
            <person name="Haase B."/>
            <person name="Fedrigo O."/>
            <person name="Jarvis E.D."/>
        </authorList>
    </citation>
    <scope>NUCLEOTIDE SEQUENCE [LARGE SCALE GENOMIC DNA]</scope>
</reference>
<dbReference type="AlphaFoldDB" id="A0A8C3V019"/>
<dbReference type="Ensembl" id="ENSCUST00005021378.1">
    <property type="protein sequence ID" value="ENSCUSP00005020619.1"/>
    <property type="gene ID" value="ENSCUSG00005013165.1"/>
</dbReference>
<sequence>MVCMYSWQRWKHSNFLRTPYTWTCLRDVSIFPCRISLVSLLVGRALVSFTLLSAGCNPSEARI</sequence>
<dbReference type="Proteomes" id="UP000694563">
    <property type="component" value="Chromosome 20"/>
</dbReference>
<protein>
    <submittedName>
        <fullName evidence="1">Uncharacterized protein</fullName>
    </submittedName>
</protein>
<organism evidence="1 2">
    <name type="scientific">Catharus ustulatus</name>
    <name type="common">Russet-backed thrush</name>
    <name type="synonym">Hylocichla ustulatus</name>
    <dbReference type="NCBI Taxonomy" id="91951"/>
    <lineage>
        <taxon>Eukaryota</taxon>
        <taxon>Metazoa</taxon>
        <taxon>Chordata</taxon>
        <taxon>Craniata</taxon>
        <taxon>Vertebrata</taxon>
        <taxon>Euteleostomi</taxon>
        <taxon>Archelosauria</taxon>
        <taxon>Archosauria</taxon>
        <taxon>Dinosauria</taxon>
        <taxon>Saurischia</taxon>
        <taxon>Theropoda</taxon>
        <taxon>Coelurosauria</taxon>
        <taxon>Aves</taxon>
        <taxon>Neognathae</taxon>
        <taxon>Neoaves</taxon>
        <taxon>Telluraves</taxon>
        <taxon>Australaves</taxon>
        <taxon>Passeriformes</taxon>
        <taxon>Turdidae</taxon>
        <taxon>Catharus</taxon>
    </lineage>
</organism>
<accession>A0A8C3V019</accession>
<keyword evidence="2" id="KW-1185">Reference proteome</keyword>
<reference evidence="1" key="2">
    <citation type="submission" date="2025-08" db="UniProtKB">
        <authorList>
            <consortium name="Ensembl"/>
        </authorList>
    </citation>
    <scope>IDENTIFICATION</scope>
</reference>
<reference evidence="1" key="3">
    <citation type="submission" date="2025-09" db="UniProtKB">
        <authorList>
            <consortium name="Ensembl"/>
        </authorList>
    </citation>
    <scope>IDENTIFICATION</scope>
</reference>
<evidence type="ECO:0000313" key="1">
    <source>
        <dbReference type="Ensembl" id="ENSCUSP00005020619.1"/>
    </source>
</evidence>
<name>A0A8C3V019_CATUS</name>
<evidence type="ECO:0000313" key="2">
    <source>
        <dbReference type="Proteomes" id="UP000694563"/>
    </source>
</evidence>
<proteinExistence type="predicted"/>